<accession>A0A838CVZ5</accession>
<proteinExistence type="predicted"/>
<dbReference type="AlphaFoldDB" id="A0A838CVZ5"/>
<evidence type="ECO:0000313" key="2">
    <source>
        <dbReference type="EMBL" id="MBA2176091.1"/>
    </source>
</evidence>
<keyword evidence="1" id="KW-0472">Membrane</keyword>
<protein>
    <submittedName>
        <fullName evidence="2">Uncharacterized protein</fullName>
    </submittedName>
</protein>
<keyword evidence="1" id="KW-0812">Transmembrane</keyword>
<dbReference type="NCBIfam" id="NF038403">
    <property type="entry name" value="perm_prefix_1"/>
    <property type="match status" value="1"/>
</dbReference>
<gene>
    <name evidence="2" type="ORF">H0266_14435</name>
</gene>
<dbReference type="InterPro" id="IPR047928">
    <property type="entry name" value="Perm_prefix_1"/>
</dbReference>
<dbReference type="Proteomes" id="UP000571017">
    <property type="component" value="Unassembled WGS sequence"/>
</dbReference>
<evidence type="ECO:0000256" key="1">
    <source>
        <dbReference type="SAM" id="Phobius"/>
    </source>
</evidence>
<comment type="caution">
    <text evidence="2">The sequence shown here is derived from an EMBL/GenBank/DDBJ whole genome shotgun (WGS) entry which is preliminary data.</text>
</comment>
<feature type="transmembrane region" description="Helical" evidence="1">
    <location>
        <begin position="183"/>
        <end position="205"/>
    </location>
</feature>
<keyword evidence="3" id="KW-1185">Reference proteome</keyword>
<dbReference type="RefSeq" id="WP_181473131.1">
    <property type="nucleotide sequence ID" value="NZ_JACEFG010000003.1"/>
</dbReference>
<feature type="transmembrane region" description="Helical" evidence="1">
    <location>
        <begin position="147"/>
        <end position="171"/>
    </location>
</feature>
<dbReference type="EMBL" id="JACEFG010000003">
    <property type="protein sequence ID" value="MBA2176091.1"/>
    <property type="molecule type" value="Genomic_DNA"/>
</dbReference>
<reference evidence="2 3" key="1">
    <citation type="journal article" date="2004" name="Extremophiles">
        <title>Halobacillus locisalis sp. nov., a halophilic bacterium isolated from a marine solar saltern of the Yellow Sea in Korea.</title>
        <authorList>
            <person name="Yoon J.H."/>
            <person name="Kang K.H."/>
            <person name="Oh T.K."/>
            <person name="Park Y.H."/>
        </authorList>
    </citation>
    <scope>NUCLEOTIDE SEQUENCE [LARGE SCALE GENOMIC DNA]</scope>
    <source>
        <strain evidence="2 3">KCTC 3788</strain>
    </source>
</reference>
<feature type="transmembrane region" description="Helical" evidence="1">
    <location>
        <begin position="76"/>
        <end position="97"/>
    </location>
</feature>
<name>A0A838CVZ5_9BACI</name>
<sequence length="216" mass="25135">MKEIEQYVEEITKDLPDAEKEELREEMVGHLHEHVKELLIEGYREEEAVCLAIDSFGDGGKLNQEFKRSFFPTYKLVRFAWAVMWTVVGICSISYVAMEYYHPEFDNGLNLFNSWTLLFYVASLAGAGELMHDALQGDIKRKWKWVLNPWLFLMVPPLIISGVQLSMLFIQPEQYQDGRWLDLFGFAQAALMYVTARQLFTHLFLNGNIAKRNVVK</sequence>
<organism evidence="2 3">
    <name type="scientific">Halobacillus locisalis</name>
    <dbReference type="NCBI Taxonomy" id="220753"/>
    <lineage>
        <taxon>Bacteria</taxon>
        <taxon>Bacillati</taxon>
        <taxon>Bacillota</taxon>
        <taxon>Bacilli</taxon>
        <taxon>Bacillales</taxon>
        <taxon>Bacillaceae</taxon>
        <taxon>Halobacillus</taxon>
    </lineage>
</organism>
<keyword evidence="1" id="KW-1133">Transmembrane helix</keyword>
<evidence type="ECO:0000313" key="3">
    <source>
        <dbReference type="Proteomes" id="UP000571017"/>
    </source>
</evidence>